<dbReference type="SUPFAM" id="SSF47384">
    <property type="entry name" value="Homodimeric domain of signal transducing histidine kinase"/>
    <property type="match status" value="1"/>
</dbReference>
<evidence type="ECO:0000256" key="10">
    <source>
        <dbReference type="ARBA" id="ARBA00022777"/>
    </source>
</evidence>
<evidence type="ECO:0000259" key="16">
    <source>
        <dbReference type="PROSITE" id="PS50109"/>
    </source>
</evidence>
<dbReference type="PROSITE" id="PS50109">
    <property type="entry name" value="HIS_KIN"/>
    <property type="match status" value="1"/>
</dbReference>
<reference evidence="18 19" key="1">
    <citation type="submission" date="2024-06" db="EMBL/GenBank/DDBJ databases">
        <title>Sorghum-associated microbial communities from plants grown in Nebraska, USA.</title>
        <authorList>
            <person name="Schachtman D."/>
        </authorList>
    </citation>
    <scope>NUCLEOTIDE SEQUENCE [LARGE SCALE GENOMIC DNA]</scope>
    <source>
        <strain evidence="18 19">3207</strain>
    </source>
</reference>
<keyword evidence="9" id="KW-0547">Nucleotide-binding</keyword>
<sequence>MDKLPPSIPSRRVTGGWAEWPAVVALRRLARSPAANSLRRLARRAQPVLDVLLVPYRFLGKRMAAAMPKGLYARALIIIITPIVILQSVVAFVFMERHWQTVTQRLSAATVRDIAAIVDLIDTYPADPNFTQIIRIAQDRLGLTISVIPNEPLPPAAPKPFFSLLDSALSREIGRQINKPYWIDTVGRSNLVEIRIQLGDKVLRVLARRSQTYASNSEIFIFWMVGTSLVLLTIAIAFLRNQIRPIQQLADAAENFGMGREMADFNPRGAREVRRASAAFMEMRNRIERQMEQRTTMLAGVSHDLRTVLTRFRLQLALLRETPDIRAMRRDVDDMQRMLEGYLAFARDDADEPTAATNIATLLAEVAENASRVGHDVSQDFTGDPIVSIRPNDFKRCLSNLVMNACRHGDRIELHGSHVDGWLVIHVDDDGPGIEEAEREAVFRPFYRLDEARNLDESGTGLGLPIARDIARFHGGDVTLSDAPGGGLRATVRIPA</sequence>
<keyword evidence="10 18" id="KW-0418">Kinase</keyword>
<keyword evidence="5" id="KW-0997">Cell inner membrane</keyword>
<protein>
    <recommendedName>
        <fullName evidence="3">histidine kinase</fullName>
        <ecNumber evidence="3">2.7.13.3</ecNumber>
    </recommendedName>
</protein>
<feature type="transmembrane region" description="Helical" evidence="15">
    <location>
        <begin position="219"/>
        <end position="239"/>
    </location>
</feature>
<dbReference type="CDD" id="cd00075">
    <property type="entry name" value="HATPase"/>
    <property type="match status" value="1"/>
</dbReference>
<feature type="domain" description="HAMP" evidence="17">
    <location>
        <begin position="240"/>
        <end position="292"/>
    </location>
</feature>
<evidence type="ECO:0000256" key="3">
    <source>
        <dbReference type="ARBA" id="ARBA00012438"/>
    </source>
</evidence>
<dbReference type="InterPro" id="IPR003594">
    <property type="entry name" value="HATPase_dom"/>
</dbReference>
<evidence type="ECO:0000313" key="19">
    <source>
        <dbReference type="Proteomes" id="UP001549321"/>
    </source>
</evidence>
<gene>
    <name evidence="18" type="ORF">ABIE08_001979</name>
</gene>
<evidence type="ECO:0000256" key="5">
    <source>
        <dbReference type="ARBA" id="ARBA00022519"/>
    </source>
</evidence>
<keyword evidence="11" id="KW-0067">ATP-binding</keyword>
<feature type="domain" description="Histidine kinase" evidence="16">
    <location>
        <begin position="300"/>
        <end position="496"/>
    </location>
</feature>
<keyword evidence="4" id="KW-1003">Cell membrane</keyword>
<dbReference type="InterPro" id="IPR004358">
    <property type="entry name" value="Sig_transdc_His_kin-like_C"/>
</dbReference>
<dbReference type="EMBL" id="JBEPSM010000001">
    <property type="protein sequence ID" value="MET4634066.1"/>
    <property type="molecule type" value="Genomic_DNA"/>
</dbReference>
<dbReference type="InterPro" id="IPR036890">
    <property type="entry name" value="HATPase_C_sf"/>
</dbReference>
<dbReference type="EC" id="2.7.13.3" evidence="3"/>
<proteinExistence type="predicted"/>
<dbReference type="InterPro" id="IPR005467">
    <property type="entry name" value="His_kinase_dom"/>
</dbReference>
<evidence type="ECO:0000259" key="17">
    <source>
        <dbReference type="PROSITE" id="PS50885"/>
    </source>
</evidence>
<comment type="catalytic activity">
    <reaction evidence="1">
        <text>ATP + protein L-histidine = ADP + protein N-phospho-L-histidine.</text>
        <dbReference type="EC" id="2.7.13.3"/>
    </reaction>
</comment>
<dbReference type="InterPro" id="IPR050980">
    <property type="entry name" value="2C_sensor_his_kinase"/>
</dbReference>
<dbReference type="SMART" id="SM00388">
    <property type="entry name" value="HisKA"/>
    <property type="match status" value="1"/>
</dbReference>
<dbReference type="SMART" id="SM00387">
    <property type="entry name" value="HATPase_c"/>
    <property type="match status" value="1"/>
</dbReference>
<evidence type="ECO:0000256" key="1">
    <source>
        <dbReference type="ARBA" id="ARBA00000085"/>
    </source>
</evidence>
<evidence type="ECO:0000256" key="11">
    <source>
        <dbReference type="ARBA" id="ARBA00022840"/>
    </source>
</evidence>
<keyword evidence="7 18" id="KW-0808">Transferase</keyword>
<keyword evidence="14 15" id="KW-0472">Membrane</keyword>
<evidence type="ECO:0000256" key="9">
    <source>
        <dbReference type="ARBA" id="ARBA00022741"/>
    </source>
</evidence>
<dbReference type="PROSITE" id="PS50885">
    <property type="entry name" value="HAMP"/>
    <property type="match status" value="1"/>
</dbReference>
<accession>A0ABV2QZ38</accession>
<organism evidence="18 19">
    <name type="scientific">Kaistia defluvii</name>
    <dbReference type="NCBI Taxonomy" id="410841"/>
    <lineage>
        <taxon>Bacteria</taxon>
        <taxon>Pseudomonadati</taxon>
        <taxon>Pseudomonadota</taxon>
        <taxon>Alphaproteobacteria</taxon>
        <taxon>Hyphomicrobiales</taxon>
        <taxon>Kaistiaceae</taxon>
        <taxon>Kaistia</taxon>
    </lineage>
</organism>
<evidence type="ECO:0000256" key="14">
    <source>
        <dbReference type="ARBA" id="ARBA00023136"/>
    </source>
</evidence>
<dbReference type="Gene3D" id="3.30.565.10">
    <property type="entry name" value="Histidine kinase-like ATPase, C-terminal domain"/>
    <property type="match status" value="1"/>
</dbReference>
<dbReference type="PANTHER" id="PTHR44936:SF5">
    <property type="entry name" value="SENSOR HISTIDINE KINASE ENVZ"/>
    <property type="match status" value="1"/>
</dbReference>
<comment type="caution">
    <text evidence="18">The sequence shown here is derived from an EMBL/GenBank/DDBJ whole genome shotgun (WGS) entry which is preliminary data.</text>
</comment>
<keyword evidence="8 15" id="KW-0812">Transmembrane</keyword>
<keyword evidence="12 15" id="KW-1133">Transmembrane helix</keyword>
<evidence type="ECO:0000256" key="2">
    <source>
        <dbReference type="ARBA" id="ARBA00004429"/>
    </source>
</evidence>
<evidence type="ECO:0000256" key="7">
    <source>
        <dbReference type="ARBA" id="ARBA00022679"/>
    </source>
</evidence>
<evidence type="ECO:0000256" key="8">
    <source>
        <dbReference type="ARBA" id="ARBA00022692"/>
    </source>
</evidence>
<evidence type="ECO:0000256" key="12">
    <source>
        <dbReference type="ARBA" id="ARBA00022989"/>
    </source>
</evidence>
<name>A0ABV2QZ38_9HYPH</name>
<dbReference type="Pfam" id="PF00512">
    <property type="entry name" value="HisKA"/>
    <property type="match status" value="1"/>
</dbReference>
<dbReference type="PRINTS" id="PR00344">
    <property type="entry name" value="BCTRLSENSOR"/>
</dbReference>
<dbReference type="Gene3D" id="1.10.287.130">
    <property type="match status" value="1"/>
</dbReference>
<dbReference type="RefSeq" id="WP_354550679.1">
    <property type="nucleotide sequence ID" value="NZ_JBEPSM010000001.1"/>
</dbReference>
<dbReference type="Proteomes" id="UP001549321">
    <property type="component" value="Unassembled WGS sequence"/>
</dbReference>
<evidence type="ECO:0000313" key="18">
    <source>
        <dbReference type="EMBL" id="MET4634066.1"/>
    </source>
</evidence>
<dbReference type="InterPro" id="IPR003660">
    <property type="entry name" value="HAMP_dom"/>
</dbReference>
<dbReference type="GO" id="GO:0004673">
    <property type="term" value="F:protein histidine kinase activity"/>
    <property type="evidence" value="ECO:0007669"/>
    <property type="project" value="UniProtKB-EC"/>
</dbReference>
<dbReference type="InterPro" id="IPR003661">
    <property type="entry name" value="HisK_dim/P_dom"/>
</dbReference>
<feature type="transmembrane region" description="Helical" evidence="15">
    <location>
        <begin position="71"/>
        <end position="95"/>
    </location>
</feature>
<keyword evidence="13" id="KW-0902">Two-component regulatory system</keyword>
<dbReference type="SUPFAM" id="SSF55874">
    <property type="entry name" value="ATPase domain of HSP90 chaperone/DNA topoisomerase II/histidine kinase"/>
    <property type="match status" value="1"/>
</dbReference>
<comment type="subcellular location">
    <subcellularLocation>
        <location evidence="2">Cell inner membrane</location>
        <topology evidence="2">Multi-pass membrane protein</topology>
    </subcellularLocation>
</comment>
<dbReference type="InterPro" id="IPR036097">
    <property type="entry name" value="HisK_dim/P_sf"/>
</dbReference>
<evidence type="ECO:0000256" key="4">
    <source>
        <dbReference type="ARBA" id="ARBA00022475"/>
    </source>
</evidence>
<dbReference type="PANTHER" id="PTHR44936">
    <property type="entry name" value="SENSOR PROTEIN CREC"/>
    <property type="match status" value="1"/>
</dbReference>
<evidence type="ECO:0000256" key="13">
    <source>
        <dbReference type="ARBA" id="ARBA00023012"/>
    </source>
</evidence>
<keyword evidence="6" id="KW-0597">Phosphoprotein</keyword>
<keyword evidence="19" id="KW-1185">Reference proteome</keyword>
<dbReference type="CDD" id="cd00082">
    <property type="entry name" value="HisKA"/>
    <property type="match status" value="1"/>
</dbReference>
<evidence type="ECO:0000256" key="6">
    <source>
        <dbReference type="ARBA" id="ARBA00022553"/>
    </source>
</evidence>
<evidence type="ECO:0000256" key="15">
    <source>
        <dbReference type="SAM" id="Phobius"/>
    </source>
</evidence>
<dbReference type="Pfam" id="PF02518">
    <property type="entry name" value="HATPase_c"/>
    <property type="match status" value="1"/>
</dbReference>